<name>A0A1Q5PNL0_9ACTO</name>
<protein>
    <recommendedName>
        <fullName evidence="6">ATP-dependent Clp protease proteolytic subunit</fullName>
    </recommendedName>
</protein>
<evidence type="ECO:0000256" key="3">
    <source>
        <dbReference type="ARBA" id="ARBA00022670"/>
    </source>
</evidence>
<keyword evidence="2" id="KW-0963">Cytoplasm</keyword>
<dbReference type="GO" id="GO:0051117">
    <property type="term" value="F:ATPase binding"/>
    <property type="evidence" value="ECO:0007669"/>
    <property type="project" value="TreeGrafter"/>
</dbReference>
<dbReference type="AlphaFoldDB" id="A0A1Q5PNL0"/>
<dbReference type="Pfam" id="PF00574">
    <property type="entry name" value="CLP_protease"/>
    <property type="match status" value="1"/>
</dbReference>
<evidence type="ECO:0000256" key="4">
    <source>
        <dbReference type="ARBA" id="ARBA00022801"/>
    </source>
</evidence>
<keyword evidence="4" id="KW-0378">Hydrolase</keyword>
<dbReference type="NCBIfam" id="NF045542">
    <property type="entry name" value="Clp_rel_HeadMat"/>
    <property type="match status" value="1"/>
</dbReference>
<organism evidence="7 8">
    <name type="scientific">Boudabousia liubingyangii</name>
    <dbReference type="NCBI Taxonomy" id="1921764"/>
    <lineage>
        <taxon>Bacteria</taxon>
        <taxon>Bacillati</taxon>
        <taxon>Actinomycetota</taxon>
        <taxon>Actinomycetes</taxon>
        <taxon>Actinomycetales</taxon>
        <taxon>Actinomycetaceae</taxon>
        <taxon>Boudabousia</taxon>
    </lineage>
</organism>
<sequence>MRVDPTLKTLNNARRFWDYTTSPDGKRVLELRGPIAPESWFGDETTPQQFRDELMSGSGDIIVWINSPGGDVVAAAEIYSMLMDYPGHVTVKIDGLAASAASVIAMAGSEVLMSPVAMLMIHNPMTAAIGDSEEMLRAVSMLAEVKESILNAYEIKTDMNRTELSELMDAETWMDANKAIELGFADGLITPGSPFTAAQPDADRSAMVFSRRAVTNSLLDAINQKQPETDPPPSGRQVSDLLTALDSLKP</sequence>
<dbReference type="Proteomes" id="UP000186785">
    <property type="component" value="Unassembled WGS sequence"/>
</dbReference>
<dbReference type="OrthoDB" id="9806592at2"/>
<dbReference type="SUPFAM" id="SSF52096">
    <property type="entry name" value="ClpP/crotonase"/>
    <property type="match status" value="1"/>
</dbReference>
<evidence type="ECO:0000256" key="1">
    <source>
        <dbReference type="ARBA" id="ARBA00007039"/>
    </source>
</evidence>
<reference evidence="7 8" key="1">
    <citation type="submission" date="2016-11" db="EMBL/GenBank/DDBJ databases">
        <title>Actinomyces gypaetusis sp. nov. isolated from the vulture Gypaetus barbatus in Qinghai Tibet Plateau China.</title>
        <authorList>
            <person name="Meng X."/>
        </authorList>
    </citation>
    <scope>NUCLEOTIDE SEQUENCE [LARGE SCALE GENOMIC DNA]</scope>
    <source>
        <strain evidence="7 8">VUL4_2</strain>
    </source>
</reference>
<keyword evidence="5" id="KW-0720">Serine protease</keyword>
<comment type="caution">
    <text evidence="7">The sequence shown here is derived from an EMBL/GenBank/DDBJ whole genome shotgun (WGS) entry which is preliminary data.</text>
</comment>
<evidence type="ECO:0000256" key="2">
    <source>
        <dbReference type="ARBA" id="ARBA00022490"/>
    </source>
</evidence>
<evidence type="ECO:0000313" key="8">
    <source>
        <dbReference type="Proteomes" id="UP000186785"/>
    </source>
</evidence>
<dbReference type="CDD" id="cd07016">
    <property type="entry name" value="S14_ClpP_1"/>
    <property type="match status" value="1"/>
</dbReference>
<dbReference type="GO" id="GO:0006515">
    <property type="term" value="P:protein quality control for misfolded or incompletely synthesized proteins"/>
    <property type="evidence" value="ECO:0007669"/>
    <property type="project" value="TreeGrafter"/>
</dbReference>
<dbReference type="InterPro" id="IPR029045">
    <property type="entry name" value="ClpP/crotonase-like_dom_sf"/>
</dbReference>
<keyword evidence="3" id="KW-0645">Protease</keyword>
<keyword evidence="8" id="KW-1185">Reference proteome</keyword>
<dbReference type="GO" id="GO:0004252">
    <property type="term" value="F:serine-type endopeptidase activity"/>
    <property type="evidence" value="ECO:0007669"/>
    <property type="project" value="InterPro"/>
</dbReference>
<dbReference type="PANTHER" id="PTHR10381">
    <property type="entry name" value="ATP-DEPENDENT CLP PROTEASE PROTEOLYTIC SUBUNIT"/>
    <property type="match status" value="1"/>
</dbReference>
<gene>
    <name evidence="7" type="ORF">BSR29_02995</name>
</gene>
<accession>A0A1Q5PNL0</accession>
<dbReference type="GO" id="GO:0009368">
    <property type="term" value="C:endopeptidase Clp complex"/>
    <property type="evidence" value="ECO:0007669"/>
    <property type="project" value="TreeGrafter"/>
</dbReference>
<dbReference type="PANTHER" id="PTHR10381:SF70">
    <property type="entry name" value="ATP-DEPENDENT CLP PROTEASE PROTEOLYTIC SUBUNIT"/>
    <property type="match status" value="1"/>
</dbReference>
<evidence type="ECO:0000256" key="5">
    <source>
        <dbReference type="ARBA" id="ARBA00022825"/>
    </source>
</evidence>
<evidence type="ECO:0000313" key="7">
    <source>
        <dbReference type="EMBL" id="OKL49158.1"/>
    </source>
</evidence>
<proteinExistence type="inferred from homology"/>
<dbReference type="STRING" id="1921764.BSR28_00105"/>
<dbReference type="InterPro" id="IPR001907">
    <property type="entry name" value="ClpP"/>
</dbReference>
<dbReference type="InterPro" id="IPR023562">
    <property type="entry name" value="ClpP/TepA"/>
</dbReference>
<dbReference type="Gene3D" id="3.90.226.10">
    <property type="entry name" value="2-enoyl-CoA Hydratase, Chain A, domain 1"/>
    <property type="match status" value="1"/>
</dbReference>
<comment type="similarity">
    <text evidence="1 6">Belongs to the peptidase S14 family.</text>
</comment>
<evidence type="ECO:0000256" key="6">
    <source>
        <dbReference type="RuleBase" id="RU003567"/>
    </source>
</evidence>
<dbReference type="EMBL" id="MQSV01000002">
    <property type="protein sequence ID" value="OKL49158.1"/>
    <property type="molecule type" value="Genomic_DNA"/>
</dbReference>
<dbReference type="GO" id="GO:0004176">
    <property type="term" value="F:ATP-dependent peptidase activity"/>
    <property type="evidence" value="ECO:0007669"/>
    <property type="project" value="InterPro"/>
</dbReference>
<dbReference type="PRINTS" id="PR00127">
    <property type="entry name" value="CLPPROTEASEP"/>
</dbReference>